<dbReference type="InterPro" id="IPR012533">
    <property type="entry name" value="YcnI-copper_dom"/>
</dbReference>
<comment type="caution">
    <text evidence="2">The sequence shown here is derived from an EMBL/GenBank/DDBJ whole genome shotgun (WGS) entry which is preliminary data.</text>
</comment>
<keyword evidence="3" id="KW-1185">Reference proteome</keyword>
<dbReference type="Gene3D" id="2.60.40.2230">
    <property type="entry name" value="Uncharacterised protein YcnI-like PF07987, DUF1775"/>
    <property type="match status" value="1"/>
</dbReference>
<dbReference type="Pfam" id="PF07987">
    <property type="entry name" value="DUF1775"/>
    <property type="match status" value="1"/>
</dbReference>
<evidence type="ECO:0000313" key="2">
    <source>
        <dbReference type="EMBL" id="PXA66726.1"/>
    </source>
</evidence>
<dbReference type="AlphaFoldDB" id="A0A2V3DUF0"/>
<dbReference type="RefSeq" id="WP_110105040.1">
    <property type="nucleotide sequence ID" value="NZ_JACBZZ010000001.1"/>
</dbReference>
<reference evidence="2 3" key="1">
    <citation type="submission" date="2018-05" db="EMBL/GenBank/DDBJ databases">
        <title>Genetic diversity of glacier-inhabiting Cryobacterium bacteria in China and description of Cryobacterium mengkeensis sp. nov. and Arthrobacter glacialis sp. nov.</title>
        <authorList>
            <person name="Liu Q."/>
            <person name="Xin Y.-H."/>
        </authorList>
    </citation>
    <scope>NUCLEOTIDE SEQUENCE [LARGE SCALE GENOMIC DNA]</scope>
    <source>
        <strain evidence="2 3">GP3</strain>
    </source>
</reference>
<evidence type="ECO:0000313" key="3">
    <source>
        <dbReference type="Proteomes" id="UP000246303"/>
    </source>
</evidence>
<name>A0A2V3DUF0_9MICC</name>
<dbReference type="CDD" id="cd08545">
    <property type="entry name" value="YcnI_like"/>
    <property type="match status" value="1"/>
</dbReference>
<dbReference type="InterPro" id="IPR038507">
    <property type="entry name" value="YcnI-like_sf"/>
</dbReference>
<organism evidence="2 3">
    <name type="scientific">Arthrobacter psychrochitiniphilus</name>
    <dbReference type="NCBI Taxonomy" id="291045"/>
    <lineage>
        <taxon>Bacteria</taxon>
        <taxon>Bacillati</taxon>
        <taxon>Actinomycetota</taxon>
        <taxon>Actinomycetes</taxon>
        <taxon>Micrococcales</taxon>
        <taxon>Micrococcaceae</taxon>
        <taxon>Arthrobacter</taxon>
    </lineage>
</organism>
<proteinExistence type="predicted"/>
<dbReference type="EMBL" id="QHLZ01000002">
    <property type="protein sequence ID" value="PXA66726.1"/>
    <property type="molecule type" value="Genomic_DNA"/>
</dbReference>
<dbReference type="OrthoDB" id="9810871at2"/>
<protein>
    <submittedName>
        <fullName evidence="2">Nuclear export factor GLE1</fullName>
    </submittedName>
</protein>
<dbReference type="Proteomes" id="UP000246303">
    <property type="component" value="Unassembled WGS sequence"/>
</dbReference>
<accession>A0A2V3DUF0</accession>
<sequence length="237" mass="24097">MRFSRTLKTTLAVGATSTLMLLGLGSASAHVSATPTETAAGSYSLVTFSVGHGCDGSPTTALTITLPDELNSATPTVNPNWTISTTSEKLDTPRTLANGSKISERMASITYTAKTPLVDHERDTFTLSVQLPDAVGTTLHFPTLQKCEVGQTDWKEIPAAGADHDSVDAPAPELTVTAAVAEGDGHGAPAADAAPGAAASVQKSDAGTAWPAWLGLGAGLAGLVLGGLAFLRTSKKA</sequence>
<gene>
    <name evidence="2" type="ORF">CVS29_03900</name>
</gene>
<evidence type="ECO:0000259" key="1">
    <source>
        <dbReference type="Pfam" id="PF07987"/>
    </source>
</evidence>
<feature type="domain" description="YncI copper-binding" evidence="1">
    <location>
        <begin position="30"/>
        <end position="176"/>
    </location>
</feature>